<evidence type="ECO:0000313" key="1">
    <source>
        <dbReference type="EMBL" id="JAD24062.1"/>
    </source>
</evidence>
<organism evidence="1">
    <name type="scientific">Arundo donax</name>
    <name type="common">Giant reed</name>
    <name type="synonym">Donax arundinaceus</name>
    <dbReference type="NCBI Taxonomy" id="35708"/>
    <lineage>
        <taxon>Eukaryota</taxon>
        <taxon>Viridiplantae</taxon>
        <taxon>Streptophyta</taxon>
        <taxon>Embryophyta</taxon>
        <taxon>Tracheophyta</taxon>
        <taxon>Spermatophyta</taxon>
        <taxon>Magnoliopsida</taxon>
        <taxon>Liliopsida</taxon>
        <taxon>Poales</taxon>
        <taxon>Poaceae</taxon>
        <taxon>PACMAD clade</taxon>
        <taxon>Arundinoideae</taxon>
        <taxon>Arundineae</taxon>
        <taxon>Arundo</taxon>
    </lineage>
</organism>
<name>A0A0A8YN58_ARUDO</name>
<reference evidence="1" key="2">
    <citation type="journal article" date="2015" name="Data Brief">
        <title>Shoot transcriptome of the giant reed, Arundo donax.</title>
        <authorList>
            <person name="Barrero R.A."/>
            <person name="Guerrero F.D."/>
            <person name="Moolhuijzen P."/>
            <person name="Goolsby J.A."/>
            <person name="Tidwell J."/>
            <person name="Bellgard S.E."/>
            <person name="Bellgard M.I."/>
        </authorList>
    </citation>
    <scope>NUCLEOTIDE SEQUENCE</scope>
    <source>
        <tissue evidence="1">Shoot tissue taken approximately 20 cm above the soil surface</tissue>
    </source>
</reference>
<reference evidence="1" key="1">
    <citation type="submission" date="2014-09" db="EMBL/GenBank/DDBJ databases">
        <authorList>
            <person name="Magalhaes I.L.F."/>
            <person name="Oliveira U."/>
            <person name="Santos F.R."/>
            <person name="Vidigal T.H.D.A."/>
            <person name="Brescovit A.D."/>
            <person name="Santos A.J."/>
        </authorList>
    </citation>
    <scope>NUCLEOTIDE SEQUENCE</scope>
    <source>
        <tissue evidence="1">Shoot tissue taken approximately 20 cm above the soil surface</tissue>
    </source>
</reference>
<proteinExistence type="predicted"/>
<dbReference type="AlphaFoldDB" id="A0A0A8YN58"/>
<dbReference type="EMBL" id="GBRH01273833">
    <property type="protein sequence ID" value="JAD24062.1"/>
    <property type="molecule type" value="Transcribed_RNA"/>
</dbReference>
<sequence length="101" mass="11805">MALRSVHRAWCKWMEPMIGDCITWVWGRIARLQLGWLIQRSRFFRNSRSVMLFSCKVRSHVVSGNVNAEEFWPFLGCSVLLSQNFVVRLKTIISVNPALHQ</sequence>
<protein>
    <submittedName>
        <fullName evidence="1">Uncharacterized protein</fullName>
    </submittedName>
</protein>
<accession>A0A0A8YN58</accession>